<dbReference type="InterPro" id="IPR002881">
    <property type="entry name" value="DUF58"/>
</dbReference>
<dbReference type="Proteomes" id="UP001501591">
    <property type="component" value="Unassembled WGS sequence"/>
</dbReference>
<accession>A0ABP7N130</accession>
<comment type="caution">
    <text evidence="2">The sequence shown here is derived from an EMBL/GenBank/DDBJ whole genome shotgun (WGS) entry which is preliminary data.</text>
</comment>
<sequence>MAVADNLVGLDERSRPDRATMTTLITRVKSRLFIRSSQKSMHALDGAYASLLRGRSLDFEDLRPYEYGDQVRDIDWRATARHGEPLIKRTRATRRHTVLFLVDTGRGMQALAEDERPKSELVVLLVGALGLLTVRHGDDFSVIHGDAGGIRRLPPGGTEGSLEQALRTLRGTIDASTAPSDRDAVLAWTARHVPRRSIVVIVTDEAPLTADTDRLLRRLRVQHDVLWLTVRDARIVPAERSAGAFDRLVDPSPPRTAPVRRRDVDSGWSVPDFVYGDTGVMAELAAQEAADTARRHQVLRRHEITHAEFDGQDAAVPTLLTMLNRRSHARL</sequence>
<protein>
    <submittedName>
        <fullName evidence="2">DUF58 domain-containing protein</fullName>
    </submittedName>
</protein>
<name>A0ABP7N130_9MICO</name>
<dbReference type="PANTHER" id="PTHR33608:SF6">
    <property type="entry name" value="BLL2464 PROTEIN"/>
    <property type="match status" value="1"/>
</dbReference>
<evidence type="ECO:0000313" key="2">
    <source>
        <dbReference type="EMBL" id="GAA3934385.1"/>
    </source>
</evidence>
<dbReference type="Pfam" id="PF01882">
    <property type="entry name" value="DUF58"/>
    <property type="match status" value="1"/>
</dbReference>
<reference evidence="3" key="1">
    <citation type="journal article" date="2019" name="Int. J. Syst. Evol. Microbiol.">
        <title>The Global Catalogue of Microorganisms (GCM) 10K type strain sequencing project: providing services to taxonomists for standard genome sequencing and annotation.</title>
        <authorList>
            <consortium name="The Broad Institute Genomics Platform"/>
            <consortium name="The Broad Institute Genome Sequencing Center for Infectious Disease"/>
            <person name="Wu L."/>
            <person name="Ma J."/>
        </authorList>
    </citation>
    <scope>NUCLEOTIDE SEQUENCE [LARGE SCALE GENOMIC DNA]</scope>
    <source>
        <strain evidence="3">JCM 17024</strain>
    </source>
</reference>
<feature type="domain" description="DUF58" evidence="1">
    <location>
        <begin position="61"/>
        <end position="234"/>
    </location>
</feature>
<proteinExistence type="predicted"/>
<dbReference type="PANTHER" id="PTHR33608">
    <property type="entry name" value="BLL2464 PROTEIN"/>
    <property type="match status" value="1"/>
</dbReference>
<evidence type="ECO:0000259" key="1">
    <source>
        <dbReference type="Pfam" id="PF01882"/>
    </source>
</evidence>
<keyword evidence="3" id="KW-1185">Reference proteome</keyword>
<gene>
    <name evidence="2" type="ORF">GCM10022383_11060</name>
</gene>
<organism evidence="2 3">
    <name type="scientific">Microbacterium soli</name>
    <dbReference type="NCBI Taxonomy" id="446075"/>
    <lineage>
        <taxon>Bacteria</taxon>
        <taxon>Bacillati</taxon>
        <taxon>Actinomycetota</taxon>
        <taxon>Actinomycetes</taxon>
        <taxon>Micrococcales</taxon>
        <taxon>Microbacteriaceae</taxon>
        <taxon>Microbacterium</taxon>
    </lineage>
</organism>
<evidence type="ECO:0000313" key="3">
    <source>
        <dbReference type="Proteomes" id="UP001501591"/>
    </source>
</evidence>
<dbReference type="EMBL" id="BAABCP010000001">
    <property type="protein sequence ID" value="GAA3934385.1"/>
    <property type="molecule type" value="Genomic_DNA"/>
</dbReference>